<protein>
    <submittedName>
        <fullName evidence="3">Cyclic nucleotide-binding domain-containing protein</fullName>
    </submittedName>
</protein>
<keyword evidence="4" id="KW-1185">Reference proteome</keyword>
<name>A0AAE3D2R9_9HYPH</name>
<evidence type="ECO:0000313" key="4">
    <source>
        <dbReference type="Proteomes" id="UP001196509"/>
    </source>
</evidence>
<dbReference type="GO" id="GO:0005829">
    <property type="term" value="C:cytosol"/>
    <property type="evidence" value="ECO:0007669"/>
    <property type="project" value="TreeGrafter"/>
</dbReference>
<accession>A0AAE3D2R9</accession>
<dbReference type="EMBL" id="JAICBX010000003">
    <property type="protein sequence ID" value="MBW8638858.1"/>
    <property type="molecule type" value="Genomic_DNA"/>
</dbReference>
<feature type="coiled-coil region" evidence="1">
    <location>
        <begin position="130"/>
        <end position="157"/>
    </location>
</feature>
<dbReference type="RefSeq" id="WP_220229581.1">
    <property type="nucleotide sequence ID" value="NZ_JAICBX010000003.1"/>
</dbReference>
<evidence type="ECO:0000313" key="3">
    <source>
        <dbReference type="EMBL" id="MBW8638858.1"/>
    </source>
</evidence>
<proteinExistence type="predicted"/>
<evidence type="ECO:0000256" key="1">
    <source>
        <dbReference type="SAM" id="Coils"/>
    </source>
</evidence>
<dbReference type="InterPro" id="IPR018488">
    <property type="entry name" value="cNMP-bd_CS"/>
</dbReference>
<dbReference type="Pfam" id="PF00027">
    <property type="entry name" value="cNMP_binding"/>
    <property type="match status" value="1"/>
</dbReference>
<dbReference type="PANTHER" id="PTHR11635:SF152">
    <property type="entry name" value="CAMP-DEPENDENT PROTEIN KINASE TYPE I REGULATORY SUBUNIT-RELATED"/>
    <property type="match status" value="1"/>
</dbReference>
<dbReference type="Gene3D" id="2.60.120.10">
    <property type="entry name" value="Jelly Rolls"/>
    <property type="match status" value="1"/>
</dbReference>
<dbReference type="SUPFAM" id="SSF51206">
    <property type="entry name" value="cAMP-binding domain-like"/>
    <property type="match status" value="1"/>
</dbReference>
<dbReference type="PANTHER" id="PTHR11635">
    <property type="entry name" value="CAMP-DEPENDENT PROTEIN KINASE REGULATORY CHAIN"/>
    <property type="match status" value="1"/>
</dbReference>
<dbReference type="PROSITE" id="PS00889">
    <property type="entry name" value="CNMP_BINDING_2"/>
    <property type="match status" value="1"/>
</dbReference>
<feature type="domain" description="Cyclic nucleotide-binding" evidence="2">
    <location>
        <begin position="17"/>
        <end position="119"/>
    </location>
</feature>
<organism evidence="3 4">
    <name type="scientific">Flavimaribacter sediminis</name>
    <dbReference type="NCBI Taxonomy" id="2865987"/>
    <lineage>
        <taxon>Bacteria</taxon>
        <taxon>Pseudomonadati</taxon>
        <taxon>Pseudomonadota</taxon>
        <taxon>Alphaproteobacteria</taxon>
        <taxon>Hyphomicrobiales</taxon>
        <taxon>Rhizobiaceae</taxon>
        <taxon>Flavimaribacter</taxon>
    </lineage>
</organism>
<dbReference type="InterPro" id="IPR018490">
    <property type="entry name" value="cNMP-bd_dom_sf"/>
</dbReference>
<dbReference type="AlphaFoldDB" id="A0AAE3D2R9"/>
<dbReference type="PRINTS" id="PR00103">
    <property type="entry name" value="CAMPKINASE"/>
</dbReference>
<dbReference type="GO" id="GO:0005952">
    <property type="term" value="C:cAMP-dependent protein kinase complex"/>
    <property type="evidence" value="ECO:0007669"/>
    <property type="project" value="InterPro"/>
</dbReference>
<dbReference type="InterPro" id="IPR014710">
    <property type="entry name" value="RmlC-like_jellyroll"/>
</dbReference>
<dbReference type="SMART" id="SM00100">
    <property type="entry name" value="cNMP"/>
    <property type="match status" value="1"/>
</dbReference>
<dbReference type="CDD" id="cd00038">
    <property type="entry name" value="CAP_ED"/>
    <property type="match status" value="1"/>
</dbReference>
<sequence length="159" mass="17480">MKSTLNSEVEMLRTIPLFAGVDPAKLKLLAFSSERVTFSDGQIIFKQGKEGDNAYVVLDGNADVIFEKDGEEIPVAKVGKNALIGELAILCNAPRSATVRARGRLEALNIKKEYFLGLITEFPNIGIHVMQLLAKDITNATRELANARMELAKHTSEQH</sequence>
<dbReference type="InterPro" id="IPR050503">
    <property type="entry name" value="cAMP-dep_PK_reg_su-like"/>
</dbReference>
<dbReference type="PROSITE" id="PS50042">
    <property type="entry name" value="CNMP_BINDING_3"/>
    <property type="match status" value="1"/>
</dbReference>
<dbReference type="InterPro" id="IPR000595">
    <property type="entry name" value="cNMP-bd_dom"/>
</dbReference>
<comment type="caution">
    <text evidence="3">The sequence shown here is derived from an EMBL/GenBank/DDBJ whole genome shotgun (WGS) entry which is preliminary data.</text>
</comment>
<reference evidence="3" key="1">
    <citation type="submission" date="2021-08" db="EMBL/GenBank/DDBJ databases">
        <title>Hoeflea bacterium WL0058 sp. nov., isolated from the sediment.</title>
        <authorList>
            <person name="Wang L."/>
            <person name="Zhang D."/>
        </authorList>
    </citation>
    <scope>NUCLEOTIDE SEQUENCE</scope>
    <source>
        <strain evidence="3">WL0058</strain>
    </source>
</reference>
<dbReference type="Proteomes" id="UP001196509">
    <property type="component" value="Unassembled WGS sequence"/>
</dbReference>
<evidence type="ECO:0000259" key="2">
    <source>
        <dbReference type="PROSITE" id="PS50042"/>
    </source>
</evidence>
<gene>
    <name evidence="3" type="ORF">K1W69_16800</name>
</gene>
<keyword evidence="1" id="KW-0175">Coiled coil</keyword>